<feature type="region of interest" description="Disordered" evidence="1">
    <location>
        <begin position="125"/>
        <end position="157"/>
    </location>
</feature>
<feature type="compositionally biased region" description="Basic and acidic residues" evidence="1">
    <location>
        <begin position="11"/>
        <end position="24"/>
    </location>
</feature>
<evidence type="ECO:0000313" key="3">
    <source>
        <dbReference type="Proteomes" id="UP000314294"/>
    </source>
</evidence>
<dbReference type="EMBL" id="SRLO01001636">
    <property type="protein sequence ID" value="TNN36286.1"/>
    <property type="molecule type" value="Genomic_DNA"/>
</dbReference>
<protein>
    <submittedName>
        <fullName evidence="2">Uncharacterized protein</fullName>
    </submittedName>
</protein>
<keyword evidence="3" id="KW-1185">Reference proteome</keyword>
<proteinExistence type="predicted"/>
<comment type="caution">
    <text evidence="2">The sequence shown here is derived from an EMBL/GenBank/DDBJ whole genome shotgun (WGS) entry which is preliminary data.</text>
</comment>
<feature type="region of interest" description="Disordered" evidence="1">
    <location>
        <begin position="1"/>
        <end position="24"/>
    </location>
</feature>
<accession>A0A4Z2F4Y6</accession>
<dbReference type="AlphaFoldDB" id="A0A4Z2F4Y6"/>
<evidence type="ECO:0000256" key="1">
    <source>
        <dbReference type="SAM" id="MobiDB-lite"/>
    </source>
</evidence>
<organism evidence="2 3">
    <name type="scientific">Liparis tanakae</name>
    <name type="common">Tanaka's snailfish</name>
    <dbReference type="NCBI Taxonomy" id="230148"/>
    <lineage>
        <taxon>Eukaryota</taxon>
        <taxon>Metazoa</taxon>
        <taxon>Chordata</taxon>
        <taxon>Craniata</taxon>
        <taxon>Vertebrata</taxon>
        <taxon>Euteleostomi</taxon>
        <taxon>Actinopterygii</taxon>
        <taxon>Neopterygii</taxon>
        <taxon>Teleostei</taxon>
        <taxon>Neoteleostei</taxon>
        <taxon>Acanthomorphata</taxon>
        <taxon>Eupercaria</taxon>
        <taxon>Perciformes</taxon>
        <taxon>Cottioidei</taxon>
        <taxon>Cottales</taxon>
        <taxon>Liparidae</taxon>
        <taxon>Liparis</taxon>
    </lineage>
</organism>
<evidence type="ECO:0000313" key="2">
    <source>
        <dbReference type="EMBL" id="TNN36286.1"/>
    </source>
</evidence>
<sequence>MSQIWDTSLSDEEKQKHLNPPGEKETLECIMYEYDSTQPSTFESTCLGGTAGPCGAALKGRASLTAGGGANRWSAARCNHARKQEQSAEEPATSGPPDVALEAGASPRGAMTTEELLVVTPPLCKGHEAGKKRKAHLEEPVARATEYQVTPGGPNIR</sequence>
<reference evidence="2 3" key="1">
    <citation type="submission" date="2019-03" db="EMBL/GenBank/DDBJ databases">
        <title>First draft genome of Liparis tanakae, snailfish: a comprehensive survey of snailfish specific genes.</title>
        <authorList>
            <person name="Kim W."/>
            <person name="Song I."/>
            <person name="Jeong J.-H."/>
            <person name="Kim D."/>
            <person name="Kim S."/>
            <person name="Ryu S."/>
            <person name="Song J.Y."/>
            <person name="Lee S.K."/>
        </authorList>
    </citation>
    <scope>NUCLEOTIDE SEQUENCE [LARGE SCALE GENOMIC DNA]</scope>
    <source>
        <tissue evidence="2">Muscle</tissue>
    </source>
</reference>
<name>A0A4Z2F4Y6_9TELE</name>
<gene>
    <name evidence="2" type="ORF">EYF80_053543</name>
</gene>
<dbReference type="Proteomes" id="UP000314294">
    <property type="component" value="Unassembled WGS sequence"/>
</dbReference>
<feature type="region of interest" description="Disordered" evidence="1">
    <location>
        <begin position="65"/>
        <end position="104"/>
    </location>
</feature>